<proteinExistence type="predicted"/>
<dbReference type="AntiFam" id="ANF00103">
    <property type="entry name" value="Shadow ORF (opposite can)"/>
</dbReference>
<evidence type="ECO:0000256" key="1">
    <source>
        <dbReference type="SAM" id="MobiDB-lite"/>
    </source>
</evidence>
<comment type="caution">
    <text evidence="2">The sequence shown here is derived from an EMBL/GenBank/DDBJ whole genome shotgun (WGS) entry which is preliminary data.</text>
</comment>
<accession>A0AAD9S4S8</accession>
<evidence type="ECO:0000313" key="2">
    <source>
        <dbReference type="EMBL" id="KAK2599368.1"/>
    </source>
</evidence>
<dbReference type="Proteomes" id="UP001265746">
    <property type="component" value="Unassembled WGS sequence"/>
</dbReference>
<reference evidence="2" key="1">
    <citation type="submission" date="2023-06" db="EMBL/GenBank/DDBJ databases">
        <authorList>
            <person name="Noh H."/>
        </authorList>
    </citation>
    <scope>NUCLEOTIDE SEQUENCE</scope>
    <source>
        <strain evidence="2">DUCC20226</strain>
    </source>
</reference>
<organism evidence="2 3">
    <name type="scientific">Phomopsis amygdali</name>
    <name type="common">Fusicoccum amygdali</name>
    <dbReference type="NCBI Taxonomy" id="1214568"/>
    <lineage>
        <taxon>Eukaryota</taxon>
        <taxon>Fungi</taxon>
        <taxon>Dikarya</taxon>
        <taxon>Ascomycota</taxon>
        <taxon>Pezizomycotina</taxon>
        <taxon>Sordariomycetes</taxon>
        <taxon>Sordariomycetidae</taxon>
        <taxon>Diaporthales</taxon>
        <taxon>Diaporthaceae</taxon>
        <taxon>Diaporthe</taxon>
    </lineage>
</organism>
<keyword evidence="3" id="KW-1185">Reference proteome</keyword>
<protein>
    <submittedName>
        <fullName evidence="2">Uncharacterized protein</fullName>
    </submittedName>
</protein>
<name>A0AAD9S4S8_PHOAM</name>
<sequence length="200" mass="21228">MGTSLSTRHRSTTAAEDQRCVVAPNDLFRSWAAVSINLGLSVPESQVPDFAARDVEETPVDLEPTVADRLLDGEVGHEDLDAGLDVQLCNADGALLVVPDGRQLISVSVADGLERRQPGVKDTAHSGVGQRGRGAAARGVPTQDDVLDLEVRDGVLDHRRRVDVGCRDDVGDVAVHEDVTRLKAEDRRLGAAGVGATEPD</sequence>
<dbReference type="EMBL" id="JAUJFL010000007">
    <property type="protein sequence ID" value="KAK2599368.1"/>
    <property type="molecule type" value="Genomic_DNA"/>
</dbReference>
<gene>
    <name evidence="2" type="ORF">N8I77_011129</name>
</gene>
<dbReference type="AlphaFoldDB" id="A0AAD9S4S8"/>
<evidence type="ECO:0000313" key="3">
    <source>
        <dbReference type="Proteomes" id="UP001265746"/>
    </source>
</evidence>
<feature type="region of interest" description="Disordered" evidence="1">
    <location>
        <begin position="116"/>
        <end position="140"/>
    </location>
</feature>